<accession>A0AAV1CHE0</accession>
<dbReference type="PANTHER" id="PTHR43198">
    <property type="entry name" value="BIFUNCTIONAL TH2 PROTEIN"/>
    <property type="match status" value="1"/>
</dbReference>
<gene>
    <name evidence="2" type="ORF">OLC1_LOCUS5314</name>
</gene>
<dbReference type="InterPro" id="IPR016084">
    <property type="entry name" value="Haem_Oase-like_multi-hlx"/>
</dbReference>
<evidence type="ECO:0000313" key="3">
    <source>
        <dbReference type="Proteomes" id="UP001161247"/>
    </source>
</evidence>
<dbReference type="EMBL" id="OX459119">
    <property type="protein sequence ID" value="CAI9094048.1"/>
    <property type="molecule type" value="Genomic_DNA"/>
</dbReference>
<dbReference type="GO" id="GO:0005829">
    <property type="term" value="C:cytosol"/>
    <property type="evidence" value="ECO:0007669"/>
    <property type="project" value="TreeGrafter"/>
</dbReference>
<organism evidence="2 3">
    <name type="scientific">Oldenlandia corymbosa var. corymbosa</name>
    <dbReference type="NCBI Taxonomy" id="529605"/>
    <lineage>
        <taxon>Eukaryota</taxon>
        <taxon>Viridiplantae</taxon>
        <taxon>Streptophyta</taxon>
        <taxon>Embryophyta</taxon>
        <taxon>Tracheophyta</taxon>
        <taxon>Spermatophyta</taxon>
        <taxon>Magnoliopsida</taxon>
        <taxon>eudicotyledons</taxon>
        <taxon>Gunneridae</taxon>
        <taxon>Pentapetalae</taxon>
        <taxon>asterids</taxon>
        <taxon>lamiids</taxon>
        <taxon>Gentianales</taxon>
        <taxon>Rubiaceae</taxon>
        <taxon>Rubioideae</taxon>
        <taxon>Spermacoceae</taxon>
        <taxon>Hedyotis-Oldenlandia complex</taxon>
        <taxon>Oldenlandia</taxon>
    </lineage>
</organism>
<dbReference type="PANTHER" id="PTHR43198:SF2">
    <property type="entry name" value="SI:CH1073-67J19.1-RELATED"/>
    <property type="match status" value="1"/>
</dbReference>
<protein>
    <submittedName>
        <fullName evidence="2">OLC1v1029699C1</fullName>
    </submittedName>
</protein>
<evidence type="ECO:0000313" key="2">
    <source>
        <dbReference type="EMBL" id="CAI9094048.1"/>
    </source>
</evidence>
<dbReference type="InterPro" id="IPR050967">
    <property type="entry name" value="Thiamine_Salvage_TenA"/>
</dbReference>
<keyword evidence="1" id="KW-0732">Signal</keyword>
<reference evidence="2" key="1">
    <citation type="submission" date="2023-03" db="EMBL/GenBank/DDBJ databases">
        <authorList>
            <person name="Julca I."/>
        </authorList>
    </citation>
    <scope>NUCLEOTIDE SEQUENCE</scope>
</reference>
<evidence type="ECO:0000256" key="1">
    <source>
        <dbReference type="SAM" id="SignalP"/>
    </source>
</evidence>
<name>A0AAV1CHE0_OLDCO</name>
<dbReference type="Gene3D" id="1.20.910.10">
    <property type="entry name" value="Heme oxygenase-like"/>
    <property type="match status" value="1"/>
</dbReference>
<sequence>MTRGCLCFWLTSEILLSDSGCEPVKHFLLYPRPARNDNEFLLVTASGKVGGWKVSDKLLKITGNLAFTLGVMLSCLRLYAFLGDEFDGLLGRSKLMHPYQEWIDNYNSEGFQASALQMEEVLDKLFICLSFEEASGQIARMEYNEEYELCLLSLLVFVKAAEFSSECVQKSLVQLSGFEKWPNLRVIRSEMVVRIQKRVLGSILLLC</sequence>
<dbReference type="SUPFAM" id="SSF48613">
    <property type="entry name" value="Heme oxygenase-like"/>
    <property type="match status" value="1"/>
</dbReference>
<proteinExistence type="predicted"/>
<feature type="chain" id="PRO_5043337096" evidence="1">
    <location>
        <begin position="22"/>
        <end position="207"/>
    </location>
</feature>
<dbReference type="Proteomes" id="UP001161247">
    <property type="component" value="Chromosome 2"/>
</dbReference>
<dbReference type="AlphaFoldDB" id="A0AAV1CHE0"/>
<feature type="signal peptide" evidence="1">
    <location>
        <begin position="1"/>
        <end position="21"/>
    </location>
</feature>
<keyword evidence="3" id="KW-1185">Reference proteome</keyword>